<comment type="caution">
    <text evidence="1">The sequence shown here is derived from an EMBL/GenBank/DDBJ whole genome shotgun (WGS) entry which is preliminary data.</text>
</comment>
<reference evidence="1 2" key="1">
    <citation type="submission" date="2024-01" db="EMBL/GenBank/DDBJ databases">
        <title>A draft genome for a cacao thread blight-causing isolate of Paramarasmius palmivorus.</title>
        <authorList>
            <person name="Baruah I.K."/>
            <person name="Bukari Y."/>
            <person name="Amoako-Attah I."/>
            <person name="Meinhardt L.W."/>
            <person name="Bailey B.A."/>
            <person name="Cohen S.P."/>
        </authorList>
    </citation>
    <scope>NUCLEOTIDE SEQUENCE [LARGE SCALE GENOMIC DNA]</scope>
    <source>
        <strain evidence="1 2">GH-12</strain>
    </source>
</reference>
<gene>
    <name evidence="1" type="ORF">VNI00_010480</name>
</gene>
<evidence type="ECO:0008006" key="3">
    <source>
        <dbReference type="Google" id="ProtNLM"/>
    </source>
</evidence>
<protein>
    <recommendedName>
        <fullName evidence="3">F-box domain-containing protein</fullName>
    </recommendedName>
</protein>
<evidence type="ECO:0000313" key="1">
    <source>
        <dbReference type="EMBL" id="KAK7038850.1"/>
    </source>
</evidence>
<dbReference type="EMBL" id="JAYKXP010000042">
    <property type="protein sequence ID" value="KAK7038850.1"/>
    <property type="molecule type" value="Genomic_DNA"/>
</dbReference>
<dbReference type="AlphaFoldDB" id="A0AAW0CG68"/>
<keyword evidence="2" id="KW-1185">Reference proteome</keyword>
<evidence type="ECO:0000313" key="2">
    <source>
        <dbReference type="Proteomes" id="UP001383192"/>
    </source>
</evidence>
<accession>A0AAW0CG68</accession>
<proteinExistence type="predicted"/>
<sequence>MLKEPQEKLDSLDKKIVHLQDVLRGFISQRDAIRSYVDQHRAIISHFRRLPADVIREIFIQCLPTNHYPVRSITQAPLLLTRICRFWREIAISTPQLWNIIHVHIPQLVAEVDLEAHLSLIHKRKDGVERWLKRSGTLPISLSFSVDARPLFYFDTSHHAQHNMTRARRMEHTMAFVAMLFQFASRWKLISFRVPLSVLIATSSQIVGPRTDIAPRLEFFELDIVSDNAFGEEPQFGSTHAINAGNEINRFPAVRRIRVYNDMQSPLLLLLTWHNLVEVVFHPLNGIPPIQALKILSMTCQNLEKCSMSIRVPWGTNDRGDILIELPKLRILRLAFYKHLHQDPDLNLLQHSDLRDFFQQIHAPSLTELSVVARFAVDMPEVPFLSFLGRSSLHLKTLRINIPLAEQTLIQCLRLCPSISVLSVTELQPPTEYPWDTRDAIPPTISAAIMRNLTPANSPDYPLLCPRLENLCFRNCATRDVRSMLALVTSRWRQSCDDVARLKAFSVSFKHDIGGDYVEEIDVLRKEGLRIQWVHEKRHQAMDSPDHGMMYHEDPRDLDPIKVEGLDTDWI</sequence>
<dbReference type="Proteomes" id="UP001383192">
    <property type="component" value="Unassembled WGS sequence"/>
</dbReference>
<organism evidence="1 2">
    <name type="scientific">Paramarasmius palmivorus</name>
    <dbReference type="NCBI Taxonomy" id="297713"/>
    <lineage>
        <taxon>Eukaryota</taxon>
        <taxon>Fungi</taxon>
        <taxon>Dikarya</taxon>
        <taxon>Basidiomycota</taxon>
        <taxon>Agaricomycotina</taxon>
        <taxon>Agaricomycetes</taxon>
        <taxon>Agaricomycetidae</taxon>
        <taxon>Agaricales</taxon>
        <taxon>Marasmiineae</taxon>
        <taxon>Marasmiaceae</taxon>
        <taxon>Paramarasmius</taxon>
    </lineage>
</organism>
<name>A0AAW0CG68_9AGAR</name>